<dbReference type="Gene3D" id="3.40.50.1220">
    <property type="entry name" value="TPP-binding domain"/>
    <property type="match status" value="1"/>
</dbReference>
<reference evidence="6" key="1">
    <citation type="submission" date="2023-03" db="EMBL/GenBank/DDBJ databases">
        <title>Electrophorus voltai genome.</title>
        <authorList>
            <person name="Bian C."/>
        </authorList>
    </citation>
    <scope>NUCLEOTIDE SEQUENCE</scope>
    <source>
        <strain evidence="6">CB-2022</strain>
        <tissue evidence="6">Muscle</tissue>
    </source>
</reference>
<evidence type="ECO:0000256" key="1">
    <source>
        <dbReference type="ARBA" id="ARBA00022679"/>
    </source>
</evidence>
<feature type="binding site" evidence="3">
    <location>
        <position position="350"/>
    </location>
    <ligand>
        <name>Zn(2+)</name>
        <dbReference type="ChEBI" id="CHEBI:29105"/>
    </ligand>
</feature>
<dbReference type="GO" id="GO:0046872">
    <property type="term" value="F:metal ion binding"/>
    <property type="evidence" value="ECO:0007669"/>
    <property type="project" value="UniProtKB-KW"/>
</dbReference>
<dbReference type="PROSITE" id="PS50305">
    <property type="entry name" value="SIRTUIN"/>
    <property type="match status" value="1"/>
</dbReference>
<evidence type="ECO:0000259" key="5">
    <source>
        <dbReference type="PROSITE" id="PS50305"/>
    </source>
</evidence>
<evidence type="ECO:0000256" key="2">
    <source>
        <dbReference type="ARBA" id="ARBA00023027"/>
    </source>
</evidence>
<keyword evidence="7" id="KW-1185">Reference proteome</keyword>
<dbReference type="InterPro" id="IPR003000">
    <property type="entry name" value="Sirtuin"/>
</dbReference>
<keyword evidence="2" id="KW-0520">NAD</keyword>
<evidence type="ECO:0000313" key="7">
    <source>
        <dbReference type="Proteomes" id="UP001239994"/>
    </source>
</evidence>
<feature type="binding site" evidence="3">
    <location>
        <position position="386"/>
    </location>
    <ligand>
        <name>Zn(2+)</name>
        <dbReference type="ChEBI" id="CHEBI:29105"/>
    </ligand>
</feature>
<feature type="region of interest" description="Disordered" evidence="4">
    <location>
        <begin position="107"/>
        <end position="128"/>
    </location>
</feature>
<keyword evidence="3" id="KW-0862">Zinc</keyword>
<dbReference type="GO" id="GO:0017136">
    <property type="term" value="F:histone deacetylase activity, NAD-dependent"/>
    <property type="evidence" value="ECO:0007669"/>
    <property type="project" value="TreeGrafter"/>
</dbReference>
<evidence type="ECO:0000313" key="6">
    <source>
        <dbReference type="EMBL" id="KAK1797311.1"/>
    </source>
</evidence>
<dbReference type="AlphaFoldDB" id="A0AAD9DX82"/>
<sequence>GRLEAPAVARPIRCLLTPPHDGHGCAVPPLVSAVLALLRPNTCAGSRGVVGTGQQPMMGAPIPLAHRQGLCDGTPGEMTSPRNRPVLQHRLEVTARSLPHITLVTAQPSSKHRAGVPPCSPGLRSASSSGEAAMDLSSVQWRLFGWDGRSDRTDGRIYARGTQRKRGNVWREGELALDGEQRTNKPEMIIRQLLRGVFLPPVEFGSRSAVLRALSGMPHPKSDMTEFREVFSKAKHVAIITGAGVSAESGLPTFRAASGHWRKWKTQDLATAQAFSRNPSRVWEFYHYWRELAIRAEPSAAHRAIAECEARLSKQGRSVVIITQNTDELHRRAGSRHVLEIHGNLFRTRCLNCGDVETNHQSPICTALKGKGFVSSSRRSDPDPSCSDANIPVEDLPRCNQGGCDGLLRPDVIWFGETLDSHVLTKVEKVLDACDLCLLGFVVQIAGWDGVCGVPCRPVRPAGGCPGGPSGRIQHPSKSRHIIFHVSLPGSMCHNTPQRSRTTRDRGDLMPSFAFPKTAGRGCWTVIWPSVADSWQGMRFLFLRDCLSRGCRQLRHEPYVSLSLNGMKEKRQMAWGDGCGEAALEHQDWILDLPSPSEQQPTS</sequence>
<feature type="domain" description="Deacetylase sirtuin-type" evidence="5">
    <location>
        <begin position="217"/>
        <end position="557"/>
    </location>
</feature>
<feature type="binding site" evidence="3">
    <location>
        <position position="404"/>
    </location>
    <ligand>
        <name>Zn(2+)</name>
        <dbReference type="ChEBI" id="CHEBI:29105"/>
    </ligand>
</feature>
<dbReference type="InterPro" id="IPR026590">
    <property type="entry name" value="Ssirtuin_cat_dom"/>
</dbReference>
<dbReference type="GO" id="GO:0005634">
    <property type="term" value="C:nucleus"/>
    <property type="evidence" value="ECO:0007669"/>
    <property type="project" value="TreeGrafter"/>
</dbReference>
<evidence type="ECO:0000256" key="3">
    <source>
        <dbReference type="PROSITE-ProRule" id="PRU00236"/>
    </source>
</evidence>
<keyword evidence="1" id="KW-0808">Transferase</keyword>
<accession>A0AAD9DX82</accession>
<name>A0AAD9DX82_9TELE</name>
<evidence type="ECO:0000256" key="4">
    <source>
        <dbReference type="SAM" id="MobiDB-lite"/>
    </source>
</evidence>
<dbReference type="Proteomes" id="UP001239994">
    <property type="component" value="Unassembled WGS sequence"/>
</dbReference>
<feature type="active site" description="Proton acceptor" evidence="3">
    <location>
        <position position="342"/>
    </location>
</feature>
<dbReference type="PANTHER" id="PTHR11085">
    <property type="entry name" value="NAD-DEPENDENT PROTEIN DEACYLASE SIRTUIN-5, MITOCHONDRIAL-RELATED"/>
    <property type="match status" value="1"/>
</dbReference>
<dbReference type="InterPro" id="IPR050134">
    <property type="entry name" value="NAD-dep_sirtuin_deacylases"/>
</dbReference>
<feature type="binding site" evidence="3">
    <location>
        <position position="353"/>
    </location>
    <ligand>
        <name>Zn(2+)</name>
        <dbReference type="ChEBI" id="CHEBI:29105"/>
    </ligand>
</feature>
<protein>
    <recommendedName>
        <fullName evidence="5">Deacetylase sirtuin-type domain-containing protein</fullName>
    </recommendedName>
</protein>
<dbReference type="Gene3D" id="3.30.1600.10">
    <property type="entry name" value="SIR2/SIRT2 'Small Domain"/>
    <property type="match status" value="1"/>
</dbReference>
<dbReference type="EMBL" id="JAROKS010000014">
    <property type="protein sequence ID" value="KAK1797311.1"/>
    <property type="molecule type" value="Genomic_DNA"/>
</dbReference>
<dbReference type="SUPFAM" id="SSF52467">
    <property type="entry name" value="DHS-like NAD/FAD-binding domain"/>
    <property type="match status" value="1"/>
</dbReference>
<keyword evidence="3" id="KW-0479">Metal-binding</keyword>
<organism evidence="6 7">
    <name type="scientific">Electrophorus voltai</name>
    <dbReference type="NCBI Taxonomy" id="2609070"/>
    <lineage>
        <taxon>Eukaryota</taxon>
        <taxon>Metazoa</taxon>
        <taxon>Chordata</taxon>
        <taxon>Craniata</taxon>
        <taxon>Vertebrata</taxon>
        <taxon>Euteleostomi</taxon>
        <taxon>Actinopterygii</taxon>
        <taxon>Neopterygii</taxon>
        <taxon>Teleostei</taxon>
        <taxon>Ostariophysi</taxon>
        <taxon>Gymnotiformes</taxon>
        <taxon>Gymnotoidei</taxon>
        <taxon>Gymnotidae</taxon>
        <taxon>Electrophorus</taxon>
    </lineage>
</organism>
<dbReference type="InterPro" id="IPR029035">
    <property type="entry name" value="DHS-like_NAD/FAD-binding_dom"/>
</dbReference>
<proteinExistence type="predicted"/>
<dbReference type="PANTHER" id="PTHR11085:SF10">
    <property type="entry name" value="NAD-DEPENDENT PROTEIN DEACYLASE SIRTUIN-5, MITOCHONDRIAL-RELATED"/>
    <property type="match status" value="1"/>
</dbReference>
<comment type="caution">
    <text evidence="6">The sequence shown here is derived from an EMBL/GenBank/DDBJ whole genome shotgun (WGS) entry which is preliminary data.</text>
</comment>
<gene>
    <name evidence="6" type="ORF">P4O66_008686</name>
</gene>
<dbReference type="InterPro" id="IPR026591">
    <property type="entry name" value="Sirtuin_cat_small_dom_sf"/>
</dbReference>
<dbReference type="Pfam" id="PF02146">
    <property type="entry name" value="SIR2"/>
    <property type="match status" value="1"/>
</dbReference>
<dbReference type="GO" id="GO:0070403">
    <property type="term" value="F:NAD+ binding"/>
    <property type="evidence" value="ECO:0007669"/>
    <property type="project" value="InterPro"/>
</dbReference>
<feature type="non-terminal residue" evidence="6">
    <location>
        <position position="603"/>
    </location>
</feature>